<comment type="caution">
    <text evidence="6">The sequence shown here is derived from an EMBL/GenBank/DDBJ whole genome shotgun (WGS) entry which is preliminary data.</text>
</comment>
<dbReference type="Proteomes" id="UP000231092">
    <property type="component" value="Unassembled WGS sequence"/>
</dbReference>
<dbReference type="InterPro" id="IPR036390">
    <property type="entry name" value="WH_DNA-bd_sf"/>
</dbReference>
<keyword evidence="4" id="KW-0804">Transcription</keyword>
<proteinExistence type="inferred from homology"/>
<dbReference type="InterPro" id="IPR036388">
    <property type="entry name" value="WH-like_DNA-bd_sf"/>
</dbReference>
<evidence type="ECO:0000256" key="3">
    <source>
        <dbReference type="ARBA" id="ARBA00023125"/>
    </source>
</evidence>
<dbReference type="Pfam" id="PF03466">
    <property type="entry name" value="LysR_substrate"/>
    <property type="match status" value="1"/>
</dbReference>
<protein>
    <submittedName>
        <fullName evidence="6">DNA-binding transcriptional LysR family regulator</fullName>
    </submittedName>
</protein>
<dbReference type="FunFam" id="1.10.10.10:FF:000001">
    <property type="entry name" value="LysR family transcriptional regulator"/>
    <property type="match status" value="1"/>
</dbReference>
<dbReference type="SUPFAM" id="SSF46785">
    <property type="entry name" value="Winged helix' DNA-binding domain"/>
    <property type="match status" value="1"/>
</dbReference>
<keyword evidence="3 6" id="KW-0238">DNA-binding</keyword>
<dbReference type="Gene3D" id="1.10.10.10">
    <property type="entry name" value="Winged helix-like DNA-binding domain superfamily/Winged helix DNA-binding domain"/>
    <property type="match status" value="1"/>
</dbReference>
<dbReference type="InterPro" id="IPR000847">
    <property type="entry name" value="LysR_HTH_N"/>
</dbReference>
<organism evidence="6 7">
    <name type="scientific">[Clostridium] celerecrescens 18A</name>
    <dbReference type="NCBI Taxonomy" id="1286362"/>
    <lineage>
        <taxon>Bacteria</taxon>
        <taxon>Bacillati</taxon>
        <taxon>Bacillota</taxon>
        <taxon>Clostridia</taxon>
        <taxon>Lachnospirales</taxon>
        <taxon>Lachnospiraceae</taxon>
        <taxon>Lacrimispora</taxon>
    </lineage>
</organism>
<evidence type="ECO:0000313" key="7">
    <source>
        <dbReference type="Proteomes" id="UP000231092"/>
    </source>
</evidence>
<gene>
    <name evidence="6" type="ORF">H171_0103</name>
</gene>
<dbReference type="Pfam" id="PF00126">
    <property type="entry name" value="HTH_1"/>
    <property type="match status" value="1"/>
</dbReference>
<dbReference type="PROSITE" id="PS50931">
    <property type="entry name" value="HTH_LYSR"/>
    <property type="match status" value="1"/>
</dbReference>
<evidence type="ECO:0000259" key="5">
    <source>
        <dbReference type="PROSITE" id="PS50931"/>
    </source>
</evidence>
<comment type="similarity">
    <text evidence="1">Belongs to the LysR transcriptional regulatory family.</text>
</comment>
<evidence type="ECO:0000256" key="1">
    <source>
        <dbReference type="ARBA" id="ARBA00009437"/>
    </source>
</evidence>
<dbReference type="AlphaFoldDB" id="A0A2M8YZN8"/>
<dbReference type="GO" id="GO:0000976">
    <property type="term" value="F:transcription cis-regulatory region binding"/>
    <property type="evidence" value="ECO:0007669"/>
    <property type="project" value="TreeGrafter"/>
</dbReference>
<dbReference type="PANTHER" id="PTHR30126">
    <property type="entry name" value="HTH-TYPE TRANSCRIPTIONAL REGULATOR"/>
    <property type="match status" value="1"/>
</dbReference>
<evidence type="ECO:0000313" key="6">
    <source>
        <dbReference type="EMBL" id="PJJ26665.1"/>
    </source>
</evidence>
<sequence length="295" mass="33611">MNLETLETFLKVAGNHSFTQTASEMFCSQAAVSIRMKSLEKHFETILFERDNNRIRLTKEGKLLLPYVETVLETMRGAEKEIYASQNLKNKEIRFACSGTPGTYIFPPIIHAFSAKYPSVTVVNHVEYTQNVFEDIEAKVFPLGFVSQPFPPQRESLMYEELMDDPLVFFASVENPLSRKDEVTLEDLVGETLMTTNHRSSIVKYLESAGSLNFPKRNIQAIGNIEAVKKCVVDNQGIGILSVLAIETERKYGVIKELKLKDPINLTRKIYALYHKDQPLSLPDEVFLDFVKNYI</sequence>
<dbReference type="Gene3D" id="3.40.190.10">
    <property type="entry name" value="Periplasmic binding protein-like II"/>
    <property type="match status" value="2"/>
</dbReference>
<evidence type="ECO:0000256" key="4">
    <source>
        <dbReference type="ARBA" id="ARBA00023163"/>
    </source>
</evidence>
<dbReference type="GO" id="GO:0003700">
    <property type="term" value="F:DNA-binding transcription factor activity"/>
    <property type="evidence" value="ECO:0007669"/>
    <property type="project" value="InterPro"/>
</dbReference>
<name>A0A2M8YZN8_9FIRM</name>
<accession>A0A2M8YZN8</accession>
<feature type="domain" description="HTH lysR-type" evidence="5">
    <location>
        <begin position="1"/>
        <end position="58"/>
    </location>
</feature>
<keyword evidence="2" id="KW-0805">Transcription regulation</keyword>
<dbReference type="InterPro" id="IPR005119">
    <property type="entry name" value="LysR_subst-bd"/>
</dbReference>
<reference evidence="6 7" key="1">
    <citation type="submission" date="2017-11" db="EMBL/GenBank/DDBJ databases">
        <title>Understudied soil microbes with underappreciated capabilities: Untangling the Clostridium saccharolyticum group.</title>
        <authorList>
            <person name="Leschine S."/>
        </authorList>
    </citation>
    <scope>NUCLEOTIDE SEQUENCE [LARGE SCALE GENOMIC DNA]</scope>
    <source>
        <strain evidence="6 7">18A</strain>
    </source>
</reference>
<dbReference type="RefSeq" id="WP_166433578.1">
    <property type="nucleotide sequence ID" value="NZ_PGET01000001.1"/>
</dbReference>
<dbReference type="EMBL" id="PGET01000001">
    <property type="protein sequence ID" value="PJJ26665.1"/>
    <property type="molecule type" value="Genomic_DNA"/>
</dbReference>
<dbReference type="SUPFAM" id="SSF53850">
    <property type="entry name" value="Periplasmic binding protein-like II"/>
    <property type="match status" value="1"/>
</dbReference>
<dbReference type="PANTHER" id="PTHR30126:SF39">
    <property type="entry name" value="HTH-TYPE TRANSCRIPTIONAL REGULATOR CYSL"/>
    <property type="match status" value="1"/>
</dbReference>
<evidence type="ECO:0000256" key="2">
    <source>
        <dbReference type="ARBA" id="ARBA00023015"/>
    </source>
</evidence>